<evidence type="ECO:0000313" key="1">
    <source>
        <dbReference type="EMBL" id="RUL97741.1"/>
    </source>
</evidence>
<sequence>MPIPGGIKSRYRRLQTRCGSCPGEAVVAVTVVKRRRLQRRASFRTHKGRSNTFNPHIVLSENRFRFSGRMR</sequence>
<comment type="caution">
    <text evidence="1">The sequence shown here is derived from an EMBL/GenBank/DDBJ whole genome shotgun (WGS) entry which is preliminary data.</text>
</comment>
<dbReference type="AlphaFoldDB" id="A0A3S0Q0U8"/>
<accession>A0A3S0Q0U8</accession>
<dbReference type="Proteomes" id="UP000278081">
    <property type="component" value="Unassembled WGS sequence"/>
</dbReference>
<gene>
    <name evidence="1" type="ORF">EFR84_30020</name>
</gene>
<dbReference type="EMBL" id="RJTJ01000039">
    <property type="protein sequence ID" value="RUL97741.1"/>
    <property type="molecule type" value="Genomic_DNA"/>
</dbReference>
<name>A0A3S0Q0U8_9HYPH</name>
<organism evidence="1 2">
    <name type="scientific">Rhizobium chutanense</name>
    <dbReference type="NCBI Taxonomy" id="2035448"/>
    <lineage>
        <taxon>Bacteria</taxon>
        <taxon>Pseudomonadati</taxon>
        <taxon>Pseudomonadota</taxon>
        <taxon>Alphaproteobacteria</taxon>
        <taxon>Hyphomicrobiales</taxon>
        <taxon>Rhizobiaceae</taxon>
        <taxon>Rhizobium/Agrobacterium group</taxon>
        <taxon>Rhizobium</taxon>
    </lineage>
</organism>
<reference evidence="1 2" key="1">
    <citation type="submission" date="2018-11" db="EMBL/GenBank/DDBJ databases">
        <title>Rhizobium chutanense sp. nov., isolated from root nodules of Phaseolus vulgaris in China.</title>
        <authorList>
            <person name="Huo Y."/>
        </authorList>
    </citation>
    <scope>NUCLEOTIDE SEQUENCE [LARGE SCALE GENOMIC DNA]</scope>
    <source>
        <strain evidence="1 2">C16</strain>
    </source>
</reference>
<proteinExistence type="predicted"/>
<protein>
    <submittedName>
        <fullName evidence="1">Uncharacterized protein</fullName>
    </submittedName>
</protein>
<evidence type="ECO:0000313" key="2">
    <source>
        <dbReference type="Proteomes" id="UP000278081"/>
    </source>
</evidence>